<dbReference type="AlphaFoldDB" id="A0A8X7VQI4"/>
<feature type="region of interest" description="Disordered" evidence="1">
    <location>
        <begin position="263"/>
        <end position="322"/>
    </location>
</feature>
<reference evidence="3 4" key="1">
    <citation type="submission" date="2020-02" db="EMBL/GenBank/DDBJ databases">
        <authorList>
            <person name="Ma Q."/>
            <person name="Huang Y."/>
            <person name="Song X."/>
            <person name="Pei D."/>
        </authorList>
    </citation>
    <scope>NUCLEOTIDE SEQUENCE [LARGE SCALE GENOMIC DNA]</scope>
    <source>
        <strain evidence="3">Sxm20200214</strain>
        <tissue evidence="3">Leaf</tissue>
    </source>
</reference>
<dbReference type="SMART" id="SM00743">
    <property type="entry name" value="Agenet"/>
    <property type="match status" value="2"/>
</dbReference>
<feature type="domain" description="Agenet" evidence="2">
    <location>
        <begin position="694"/>
        <end position="750"/>
    </location>
</feature>
<accession>A0A8X7VQI4</accession>
<dbReference type="Pfam" id="PF05641">
    <property type="entry name" value="Agenet"/>
    <property type="match status" value="1"/>
</dbReference>
<feature type="compositionally biased region" description="Polar residues" evidence="1">
    <location>
        <begin position="593"/>
        <end position="608"/>
    </location>
</feature>
<protein>
    <recommendedName>
        <fullName evidence="2">Agenet domain-containing protein</fullName>
    </recommendedName>
</protein>
<dbReference type="PANTHER" id="PTHR31917:SF164">
    <property type="entry name" value="DUF724 DOMAIN-CONTAINING PROTEIN 7-LIKE"/>
    <property type="match status" value="1"/>
</dbReference>
<feature type="region of interest" description="Disordered" evidence="1">
    <location>
        <begin position="403"/>
        <end position="433"/>
    </location>
</feature>
<dbReference type="CDD" id="cd20406">
    <property type="entry name" value="Tudor_Agenet_AtDUF_rpt2_4"/>
    <property type="match status" value="1"/>
</dbReference>
<name>A0A8X7VQI4_BRACI</name>
<sequence length="890" mass="100675">MVIFRSTNVVAYLLTVTTYEPVVFGAQENAPKLSSLSFSCIHNNVNAFRNLVNRNQDTTMAVSFLRKMHLLNIIIHCTCSLRRNHRRTSFFVLATMENYDTLGPISLTGPDAAMHHTCHKITKHKPSSPIVISVEGLHHLRRRRQFSSPTNRVPSFSTPRSPLRRRRRKIALNHHRHTLYSQNRTQITLETNHHLKVTCILPPIPHDPEDDVSMEEKHSDELKTVKDIYKKGYKFTADDWKNRSVDTFDTLGALIQMMGNEETGQASVSIEEESNDTQPSSETPLSPMSQQNETQDFSPNVRQQEPLNDESPASPTPQQIETQVFSPNPTQHIEQEPLSYETPDAQTSTDPLTELILSISGQYKNPDDESLTGTQVLPPNVTQQIEQEPLTMKHDARTQVLSPNVTQQNDTQPSSETPLSPMSQQNETQDFSPNVTQQIEQEPLTMKHDARTQFFSLNVTLQNDTQPSSETPLSPMSQQNETQDFSPNVRQQEPLNDESPASPTPQQIETQVFSPNPTQHIEQEPLSYETPDAQTSTDPLTELILSISGQYKNPDDESLTGTQVLPPNVTQQTETQAGTQFFSLNVTLQNETQPLSDETQSKQNQEGENPTAGETKKAEESKFPTLFEIGAYVEIESTDDTTCRIWYPAKVVNLNGVEKVTVEYYCTVFAEKRRVQNTITTDRIRPAPPTSDQKAFEMSDNVEGFYKNGWCSGQVKMVLGDNTYSVYLNSSMETIQFEPSHLQIHREWIDGVWKMADEEKPNKKRKAAGSSQESGKDTVVAFLRRSERVPKRSRTTRTPFKSERNPALTVKRNIISAVDPFSTPAVHKLQRLQNWLTSTGGIHGVTLLNNKTVARKKFFQYIENKGKDLRAVHIDGAFAMLDCRRNENDA</sequence>
<keyword evidence="4" id="KW-1185">Reference proteome</keyword>
<feature type="region of interest" description="Disordered" evidence="1">
    <location>
        <begin position="463"/>
        <end position="510"/>
    </location>
</feature>
<evidence type="ECO:0000259" key="2">
    <source>
        <dbReference type="SMART" id="SM00743"/>
    </source>
</evidence>
<feature type="region of interest" description="Disordered" evidence="1">
    <location>
        <begin position="593"/>
        <end position="620"/>
    </location>
</feature>
<dbReference type="EMBL" id="JAAMPC010000004">
    <property type="protein sequence ID" value="KAG2315105.1"/>
    <property type="molecule type" value="Genomic_DNA"/>
</dbReference>
<comment type="caution">
    <text evidence="3">The sequence shown here is derived from an EMBL/GenBank/DDBJ whole genome shotgun (WGS) entry which is preliminary data.</text>
</comment>
<dbReference type="InterPro" id="IPR008395">
    <property type="entry name" value="Agenet-like_dom"/>
</dbReference>
<feature type="domain" description="Agenet" evidence="2">
    <location>
        <begin position="625"/>
        <end position="692"/>
    </location>
</feature>
<gene>
    <name evidence="3" type="ORF">Bca52824_018227</name>
</gene>
<dbReference type="PANTHER" id="PTHR31917">
    <property type="entry name" value="AGENET DOMAIN-CONTAINING PROTEIN-RELATED"/>
    <property type="match status" value="1"/>
</dbReference>
<evidence type="ECO:0000313" key="3">
    <source>
        <dbReference type="EMBL" id="KAG2315105.1"/>
    </source>
</evidence>
<dbReference type="Proteomes" id="UP000886595">
    <property type="component" value="Unassembled WGS sequence"/>
</dbReference>
<proteinExistence type="predicted"/>
<organism evidence="3 4">
    <name type="scientific">Brassica carinata</name>
    <name type="common">Ethiopian mustard</name>
    <name type="synonym">Abyssinian cabbage</name>
    <dbReference type="NCBI Taxonomy" id="52824"/>
    <lineage>
        <taxon>Eukaryota</taxon>
        <taxon>Viridiplantae</taxon>
        <taxon>Streptophyta</taxon>
        <taxon>Embryophyta</taxon>
        <taxon>Tracheophyta</taxon>
        <taxon>Spermatophyta</taxon>
        <taxon>Magnoliopsida</taxon>
        <taxon>eudicotyledons</taxon>
        <taxon>Gunneridae</taxon>
        <taxon>Pentapetalae</taxon>
        <taxon>rosids</taxon>
        <taxon>malvids</taxon>
        <taxon>Brassicales</taxon>
        <taxon>Brassicaceae</taxon>
        <taxon>Brassiceae</taxon>
        <taxon>Brassica</taxon>
    </lineage>
</organism>
<dbReference type="InterPro" id="IPR014002">
    <property type="entry name" value="Agenet_dom_plant"/>
</dbReference>
<feature type="compositionally biased region" description="Polar residues" evidence="1">
    <location>
        <begin position="276"/>
        <end position="322"/>
    </location>
</feature>
<evidence type="ECO:0000313" key="4">
    <source>
        <dbReference type="Proteomes" id="UP000886595"/>
    </source>
</evidence>
<evidence type="ECO:0000256" key="1">
    <source>
        <dbReference type="SAM" id="MobiDB-lite"/>
    </source>
</evidence>